<protein>
    <recommendedName>
        <fullName evidence="3">Cell division topological specificity factor</fullName>
    </recommendedName>
</protein>
<dbReference type="HAMAP" id="MF_00262">
    <property type="entry name" value="MinE"/>
    <property type="match status" value="1"/>
</dbReference>
<evidence type="ECO:0000256" key="2">
    <source>
        <dbReference type="ARBA" id="ARBA00025265"/>
    </source>
</evidence>
<name>A0ABM9UR66_SARVE</name>
<evidence type="ECO:0000256" key="3">
    <source>
        <dbReference type="HAMAP-Rule" id="MF_00262"/>
    </source>
</evidence>
<dbReference type="SUPFAM" id="SSF55229">
    <property type="entry name" value="Cell division protein MinE topological specificity domain"/>
    <property type="match status" value="1"/>
</dbReference>
<proteinExistence type="inferred from homology"/>
<comment type="similarity">
    <text evidence="1 3">Belongs to the MinE family.</text>
</comment>
<organism evidence="4 5">
    <name type="scientific">Sarcina ventriculi</name>
    <name type="common">Clostridium ventriculi</name>
    <dbReference type="NCBI Taxonomy" id="1267"/>
    <lineage>
        <taxon>Bacteria</taxon>
        <taxon>Bacillati</taxon>
        <taxon>Bacillota</taxon>
        <taxon>Clostridia</taxon>
        <taxon>Eubacteriales</taxon>
        <taxon>Clostridiaceae</taxon>
        <taxon>Sarcina</taxon>
    </lineage>
</organism>
<accession>A0ABM9UR66</accession>
<dbReference type="NCBIfam" id="TIGR01215">
    <property type="entry name" value="minE"/>
    <property type="match status" value="1"/>
</dbReference>
<keyword evidence="3 4" id="KW-0132">Cell division</keyword>
<dbReference type="Gene3D" id="3.30.1070.10">
    <property type="entry name" value="Cell division topological specificity factor MinE"/>
    <property type="match status" value="1"/>
</dbReference>
<keyword evidence="5" id="KW-1185">Reference proteome</keyword>
<comment type="function">
    <text evidence="2 3">Prevents the cell division inhibition by proteins MinC and MinD at internal division sites while permitting inhibition at polar sites. This ensures cell division at the proper site by restricting the formation of a division septum at the midpoint of the long axis of the cell.</text>
</comment>
<evidence type="ECO:0000313" key="5">
    <source>
        <dbReference type="Proteomes" id="UP000095488"/>
    </source>
</evidence>
<dbReference type="InterPro" id="IPR036707">
    <property type="entry name" value="MinE_sf"/>
</dbReference>
<dbReference type="Proteomes" id="UP000095488">
    <property type="component" value="Unassembled WGS sequence"/>
</dbReference>
<comment type="caution">
    <text evidence="4">The sequence shown here is derived from an EMBL/GenBank/DDBJ whole genome shotgun (WGS) entry which is preliminary data.</text>
</comment>
<sequence>MAFFNKVFSGNKATPKQVAKDRLRLILIHDRGELPNEVLEKIKTELLEVLAKYIEIKDEDMDITVASQDSVEGEAGPALIANIPIKNVKR</sequence>
<reference evidence="4 5" key="1">
    <citation type="submission" date="2015-09" db="EMBL/GenBank/DDBJ databases">
        <authorList>
            <consortium name="Pathogen Informatics"/>
        </authorList>
    </citation>
    <scope>NUCLEOTIDE SEQUENCE [LARGE SCALE GENOMIC DNA]</scope>
    <source>
        <strain evidence="4 5">2789STDY5834858</strain>
    </source>
</reference>
<dbReference type="RefSeq" id="WP_055259481.1">
    <property type="nucleotide sequence ID" value="NZ_BCMV01000008.1"/>
</dbReference>
<dbReference type="GO" id="GO:0051301">
    <property type="term" value="P:cell division"/>
    <property type="evidence" value="ECO:0007669"/>
    <property type="project" value="UniProtKB-KW"/>
</dbReference>
<keyword evidence="3" id="KW-0131">Cell cycle</keyword>
<evidence type="ECO:0000256" key="1">
    <source>
        <dbReference type="ARBA" id="ARBA00008168"/>
    </source>
</evidence>
<dbReference type="InterPro" id="IPR005527">
    <property type="entry name" value="MinE"/>
</dbReference>
<dbReference type="Pfam" id="PF03776">
    <property type="entry name" value="MinE"/>
    <property type="match status" value="1"/>
</dbReference>
<evidence type="ECO:0000313" key="4">
    <source>
        <dbReference type="EMBL" id="CUO02699.1"/>
    </source>
</evidence>
<gene>
    <name evidence="3" type="primary">minE</name>
    <name evidence="4" type="ORF">ERS852473_01704</name>
</gene>
<dbReference type="EMBL" id="CYZR01000005">
    <property type="protein sequence ID" value="CUO02699.1"/>
    <property type="molecule type" value="Genomic_DNA"/>
</dbReference>